<feature type="binding site" evidence="2">
    <location>
        <position position="133"/>
    </location>
    <ligand>
        <name>Fe cation</name>
        <dbReference type="ChEBI" id="CHEBI:24875"/>
    </ligand>
</feature>
<keyword evidence="2" id="KW-0408">Iron</keyword>
<comment type="catalytic activity">
    <reaction evidence="2">
        <text>N-terminal N-formyl-L-methionyl-[peptide] + H2O = N-terminal L-methionyl-[peptide] + formate</text>
        <dbReference type="Rhea" id="RHEA:24420"/>
        <dbReference type="Rhea" id="RHEA-COMP:10639"/>
        <dbReference type="Rhea" id="RHEA-COMP:10640"/>
        <dbReference type="ChEBI" id="CHEBI:15377"/>
        <dbReference type="ChEBI" id="CHEBI:15740"/>
        <dbReference type="ChEBI" id="CHEBI:49298"/>
        <dbReference type="ChEBI" id="CHEBI:64731"/>
        <dbReference type="EC" id="3.5.1.88"/>
    </reaction>
</comment>
<keyword evidence="2 3" id="KW-0378">Hydrolase</keyword>
<dbReference type="Proteomes" id="UP000316095">
    <property type="component" value="Unassembled WGS sequence"/>
</dbReference>
<dbReference type="CDD" id="cd00487">
    <property type="entry name" value="Pep_deformylase"/>
    <property type="match status" value="1"/>
</dbReference>
<dbReference type="Pfam" id="PF01327">
    <property type="entry name" value="Pep_deformylase"/>
    <property type="match status" value="1"/>
</dbReference>
<dbReference type="EMBL" id="SJPG01000001">
    <property type="protein sequence ID" value="TWT63365.1"/>
    <property type="molecule type" value="Genomic_DNA"/>
</dbReference>
<dbReference type="OrthoDB" id="9784988at2"/>
<dbReference type="GO" id="GO:0046872">
    <property type="term" value="F:metal ion binding"/>
    <property type="evidence" value="ECO:0007669"/>
    <property type="project" value="UniProtKB-KW"/>
</dbReference>
<keyword evidence="2" id="KW-0648">Protein biosynthesis</keyword>
<dbReference type="SUPFAM" id="SSF56420">
    <property type="entry name" value="Peptide deformylase"/>
    <property type="match status" value="1"/>
</dbReference>
<keyword evidence="4" id="KW-1185">Reference proteome</keyword>
<evidence type="ECO:0000256" key="1">
    <source>
        <dbReference type="ARBA" id="ARBA00010759"/>
    </source>
</evidence>
<sequence length="192" mass="21638">MEIVLYPHPALHFKSTPVRSIDAKLRKTVEEMFELMYAANGIGLAANQVALPYQLFIINLTADADQKDEEIVFINPNIKKRRGQVTGEEGCLSFPELYGPVERSKEITVEAYNLKGQLLSYDLDDLASRAVQHENDHIDGVLFIDRMTKDEREKVAAVVDDFEAQFRDAQAREKTPSDAELLKELKKLAAGT</sequence>
<evidence type="ECO:0000313" key="3">
    <source>
        <dbReference type="EMBL" id="TWT63365.1"/>
    </source>
</evidence>
<keyword evidence="2" id="KW-0479">Metal-binding</keyword>
<evidence type="ECO:0000256" key="2">
    <source>
        <dbReference type="HAMAP-Rule" id="MF_00163"/>
    </source>
</evidence>
<proteinExistence type="inferred from homology"/>
<dbReference type="PANTHER" id="PTHR10458">
    <property type="entry name" value="PEPTIDE DEFORMYLASE"/>
    <property type="match status" value="1"/>
</dbReference>
<dbReference type="InterPro" id="IPR036821">
    <property type="entry name" value="Peptide_deformylase_sf"/>
</dbReference>
<feature type="binding site" evidence="2">
    <location>
        <position position="137"/>
    </location>
    <ligand>
        <name>Fe cation</name>
        <dbReference type="ChEBI" id="CHEBI:24875"/>
    </ligand>
</feature>
<name>A0A5C5XMN9_9PLAN</name>
<dbReference type="Gene3D" id="3.90.45.10">
    <property type="entry name" value="Peptide deformylase"/>
    <property type="match status" value="1"/>
</dbReference>
<reference evidence="3 4" key="1">
    <citation type="submission" date="2019-02" db="EMBL/GenBank/DDBJ databases">
        <title>Deep-cultivation of Planctomycetes and their phenomic and genomic characterization uncovers novel biology.</title>
        <authorList>
            <person name="Wiegand S."/>
            <person name="Jogler M."/>
            <person name="Boedeker C."/>
            <person name="Pinto D."/>
            <person name="Vollmers J."/>
            <person name="Rivas-Marin E."/>
            <person name="Kohn T."/>
            <person name="Peeters S.H."/>
            <person name="Heuer A."/>
            <person name="Rast P."/>
            <person name="Oberbeckmann S."/>
            <person name="Bunk B."/>
            <person name="Jeske O."/>
            <person name="Meyerdierks A."/>
            <person name="Storesund J.E."/>
            <person name="Kallscheuer N."/>
            <person name="Luecker S."/>
            <person name="Lage O.M."/>
            <person name="Pohl T."/>
            <person name="Merkel B.J."/>
            <person name="Hornburger P."/>
            <person name="Mueller R.-W."/>
            <person name="Bruemmer F."/>
            <person name="Labrenz M."/>
            <person name="Spormann A.M."/>
            <person name="Op Den Camp H."/>
            <person name="Overmann J."/>
            <person name="Amann R."/>
            <person name="Jetten M.S.M."/>
            <person name="Mascher T."/>
            <person name="Medema M.H."/>
            <person name="Devos D.P."/>
            <person name="Kaster A.-K."/>
            <person name="Ovreas L."/>
            <person name="Rohde M."/>
            <person name="Galperin M.Y."/>
            <person name="Jogler C."/>
        </authorList>
    </citation>
    <scope>NUCLEOTIDE SEQUENCE [LARGE SCALE GENOMIC DNA]</scope>
    <source>
        <strain evidence="3 4">Pan54</strain>
    </source>
</reference>
<comment type="caution">
    <text evidence="3">The sequence shown here is derived from an EMBL/GenBank/DDBJ whole genome shotgun (WGS) entry which is preliminary data.</text>
</comment>
<dbReference type="NCBIfam" id="TIGR00079">
    <property type="entry name" value="pept_deformyl"/>
    <property type="match status" value="1"/>
</dbReference>
<evidence type="ECO:0000313" key="4">
    <source>
        <dbReference type="Proteomes" id="UP000316095"/>
    </source>
</evidence>
<dbReference type="HAMAP" id="MF_00163">
    <property type="entry name" value="Pep_deformylase"/>
    <property type="match status" value="1"/>
</dbReference>
<gene>
    <name evidence="2 3" type="primary">def</name>
    <name evidence="3" type="ORF">Pan54_41180</name>
</gene>
<feature type="binding site" evidence="2">
    <location>
        <position position="91"/>
    </location>
    <ligand>
        <name>Fe cation</name>
        <dbReference type="ChEBI" id="CHEBI:24875"/>
    </ligand>
</feature>
<dbReference type="AlphaFoldDB" id="A0A5C5XMN9"/>
<dbReference type="PIRSF" id="PIRSF004749">
    <property type="entry name" value="Pep_def"/>
    <property type="match status" value="1"/>
</dbReference>
<comment type="function">
    <text evidence="2">Removes the formyl group from the N-terminal Met of newly synthesized proteins. Requires at least a dipeptide for an efficient rate of reaction. N-terminal L-methionine is a prerequisite for activity but the enzyme has broad specificity at other positions.</text>
</comment>
<protein>
    <recommendedName>
        <fullName evidence="2">Peptide deformylase</fullName>
        <shortName evidence="2">PDF</shortName>
        <ecNumber evidence="2">3.5.1.88</ecNumber>
    </recommendedName>
    <alternativeName>
        <fullName evidence="2">Polypeptide deformylase</fullName>
    </alternativeName>
</protein>
<dbReference type="PRINTS" id="PR01576">
    <property type="entry name" value="PDEFORMYLASE"/>
</dbReference>
<dbReference type="GO" id="GO:0006412">
    <property type="term" value="P:translation"/>
    <property type="evidence" value="ECO:0007669"/>
    <property type="project" value="UniProtKB-UniRule"/>
</dbReference>
<comment type="similarity">
    <text evidence="1 2">Belongs to the polypeptide deformylase family.</text>
</comment>
<dbReference type="InterPro" id="IPR023635">
    <property type="entry name" value="Peptide_deformylase"/>
</dbReference>
<accession>A0A5C5XMN9</accession>
<dbReference type="EC" id="3.5.1.88" evidence="2"/>
<feature type="active site" evidence="2">
    <location>
        <position position="134"/>
    </location>
</feature>
<organism evidence="3 4">
    <name type="scientific">Rubinisphaera italica</name>
    <dbReference type="NCBI Taxonomy" id="2527969"/>
    <lineage>
        <taxon>Bacteria</taxon>
        <taxon>Pseudomonadati</taxon>
        <taxon>Planctomycetota</taxon>
        <taxon>Planctomycetia</taxon>
        <taxon>Planctomycetales</taxon>
        <taxon>Planctomycetaceae</taxon>
        <taxon>Rubinisphaera</taxon>
    </lineage>
</organism>
<dbReference type="PANTHER" id="PTHR10458:SF22">
    <property type="entry name" value="PEPTIDE DEFORMYLASE"/>
    <property type="match status" value="1"/>
</dbReference>
<comment type="cofactor">
    <cofactor evidence="2">
        <name>Fe(2+)</name>
        <dbReference type="ChEBI" id="CHEBI:29033"/>
    </cofactor>
    <text evidence="2">Binds 1 Fe(2+) ion.</text>
</comment>
<dbReference type="GO" id="GO:0042586">
    <property type="term" value="F:peptide deformylase activity"/>
    <property type="evidence" value="ECO:0007669"/>
    <property type="project" value="UniProtKB-UniRule"/>
</dbReference>
<dbReference type="RefSeq" id="WP_146505127.1">
    <property type="nucleotide sequence ID" value="NZ_SJPG01000001.1"/>
</dbReference>
<dbReference type="NCBIfam" id="NF001159">
    <property type="entry name" value="PRK00150.1-3"/>
    <property type="match status" value="1"/>
</dbReference>